<evidence type="ECO:0000313" key="3">
    <source>
        <dbReference type="Proteomes" id="UP000031197"/>
    </source>
</evidence>
<proteinExistence type="predicted"/>
<dbReference type="Proteomes" id="UP000031197">
    <property type="component" value="Unassembled WGS sequence"/>
</dbReference>
<reference evidence="2 3" key="1">
    <citation type="submission" date="2014-12" db="EMBL/GenBank/DDBJ databases">
        <title>Genome sequencing of Alteromonas marina AD001.</title>
        <authorList>
            <person name="Adrian T.G.S."/>
            <person name="Chan K.G."/>
        </authorList>
    </citation>
    <scope>NUCLEOTIDE SEQUENCE [LARGE SCALE GENOMIC DNA]</scope>
    <source>
        <strain evidence="2 3">AD001</strain>
    </source>
</reference>
<dbReference type="AlphaFoldDB" id="A0A0B3XWZ7"/>
<protein>
    <submittedName>
        <fullName evidence="2">Uncharacterized protein</fullName>
    </submittedName>
</protein>
<feature type="signal peptide" evidence="1">
    <location>
        <begin position="1"/>
        <end position="22"/>
    </location>
</feature>
<dbReference type="EMBL" id="JWLW01000012">
    <property type="protein sequence ID" value="KHT54141.1"/>
    <property type="molecule type" value="Genomic_DNA"/>
</dbReference>
<dbReference type="RefSeq" id="WP_039218355.1">
    <property type="nucleotide sequence ID" value="NZ_JWLW01000012.1"/>
</dbReference>
<sequence length="412" mass="45669">MMKRTSVACLLTGLLSTAPATAKDYITSEQLPDWFSKSLVKEAKDLPRTRLSLPAFPINATGLGTWSEAQSEDNYWYFTVDIGSESPVECWAFQEYDGLANSLVNMMKYAVNNVSANLNKALESQYNFSLDVSNLGNVPVFSYDILYNLGETDERVSGLMKGMSAESANGLQVCLHNEIGYRETFKDVFTSFVNAVDRTANVKPFFFAINGMKMQGELVGIVSEKFSVDADGDVEIVEATSLILPVDANTVSSTDSLARSWSRVDGTLINTYEYTVENGEVMSSMGLSRTEGTWVIEGEIQGKKVNSELSYDDVFTSNFGAYLETKKLANSDQDSLSYNTWSLEGDPTQPTPTVMYKKSQKNGLLELVAEIESFKIEYTVDEDFIMQRAKVEMGPIDYGVMPMYVSGKPIKL</sequence>
<evidence type="ECO:0000313" key="2">
    <source>
        <dbReference type="EMBL" id="KHT54141.1"/>
    </source>
</evidence>
<accession>A0A0B3XWZ7</accession>
<dbReference type="OrthoDB" id="5740488at2"/>
<feature type="chain" id="PRO_5002083395" evidence="1">
    <location>
        <begin position="23"/>
        <end position="412"/>
    </location>
</feature>
<gene>
    <name evidence="2" type="ORF">RJ41_06270</name>
</gene>
<organism evidence="2 3">
    <name type="scientific">Alteromonas marina</name>
    <dbReference type="NCBI Taxonomy" id="203795"/>
    <lineage>
        <taxon>Bacteria</taxon>
        <taxon>Pseudomonadati</taxon>
        <taxon>Pseudomonadota</taxon>
        <taxon>Gammaproteobacteria</taxon>
        <taxon>Alteromonadales</taxon>
        <taxon>Alteromonadaceae</taxon>
        <taxon>Alteromonas/Salinimonas group</taxon>
        <taxon>Alteromonas</taxon>
    </lineage>
</organism>
<keyword evidence="3" id="KW-1185">Reference proteome</keyword>
<name>A0A0B3XWZ7_9ALTE</name>
<evidence type="ECO:0000256" key="1">
    <source>
        <dbReference type="SAM" id="SignalP"/>
    </source>
</evidence>
<keyword evidence="1" id="KW-0732">Signal</keyword>
<comment type="caution">
    <text evidence="2">The sequence shown here is derived from an EMBL/GenBank/DDBJ whole genome shotgun (WGS) entry which is preliminary data.</text>
</comment>